<sequence>MPARETPAPDNSVFTDRAHAGRVLGEELSEHRLDNPVVLGLARGGVPVAAQVAAALRAPVRTSVARKIGAPGQPELALGAVAAEGPATYDQRLLRSFGLDEHQLHQQCEQERAHAQQQERDYQQLPPVELGGRDVIVVDDGLATGATARAAIRRVRQSEPQRIVLAVPVGAPEAVTALGEEADLVVCPRRPAAFSAVGQWYRDFRPVADEELRTLLAESTA</sequence>
<dbReference type="Proteomes" id="UP000199301">
    <property type="component" value="Unassembled WGS sequence"/>
</dbReference>
<keyword evidence="2" id="KW-0808">Transferase</keyword>
<evidence type="ECO:0000313" key="3">
    <source>
        <dbReference type="Proteomes" id="UP000199301"/>
    </source>
</evidence>
<evidence type="ECO:0000259" key="1">
    <source>
        <dbReference type="Pfam" id="PF00156"/>
    </source>
</evidence>
<name>A0A1H0ZN05_9ACTN</name>
<dbReference type="CDD" id="cd06223">
    <property type="entry name" value="PRTases_typeI"/>
    <property type="match status" value="1"/>
</dbReference>
<dbReference type="EMBL" id="FNKO01000001">
    <property type="protein sequence ID" value="SDQ28803.1"/>
    <property type="molecule type" value="Genomic_DNA"/>
</dbReference>
<gene>
    <name evidence="2" type="ORF">SAMN04489718_1142</name>
</gene>
<dbReference type="OrthoDB" id="9810066at2"/>
<proteinExistence type="predicted"/>
<dbReference type="SUPFAM" id="SSF53271">
    <property type="entry name" value="PRTase-like"/>
    <property type="match status" value="1"/>
</dbReference>
<keyword evidence="3" id="KW-1185">Reference proteome</keyword>
<dbReference type="Pfam" id="PF00156">
    <property type="entry name" value="Pribosyltran"/>
    <property type="match status" value="1"/>
</dbReference>
<dbReference type="InterPro" id="IPR029057">
    <property type="entry name" value="PRTase-like"/>
</dbReference>
<dbReference type="AlphaFoldDB" id="A0A1H0ZN05"/>
<dbReference type="GO" id="GO:0016757">
    <property type="term" value="F:glycosyltransferase activity"/>
    <property type="evidence" value="ECO:0007669"/>
    <property type="project" value="UniProtKB-KW"/>
</dbReference>
<reference evidence="3" key="1">
    <citation type="submission" date="2016-10" db="EMBL/GenBank/DDBJ databases">
        <authorList>
            <person name="Varghese N."/>
            <person name="Submissions S."/>
        </authorList>
    </citation>
    <scope>NUCLEOTIDE SEQUENCE [LARGE SCALE GENOMIC DNA]</scope>
    <source>
        <strain evidence="3">DSM 45459</strain>
    </source>
</reference>
<keyword evidence="2" id="KW-0328">Glycosyltransferase</keyword>
<dbReference type="RefSeq" id="WP_092521596.1">
    <property type="nucleotide sequence ID" value="NZ_FNKO01000001.1"/>
</dbReference>
<accession>A0A1H0ZN05</accession>
<dbReference type="Gene3D" id="3.40.50.2020">
    <property type="match status" value="1"/>
</dbReference>
<protein>
    <submittedName>
        <fullName evidence="2">Predicted phosphoribosyltransferase</fullName>
    </submittedName>
</protein>
<feature type="domain" description="Phosphoribosyltransferase" evidence="1">
    <location>
        <begin position="28"/>
        <end position="173"/>
    </location>
</feature>
<evidence type="ECO:0000313" key="2">
    <source>
        <dbReference type="EMBL" id="SDQ28803.1"/>
    </source>
</evidence>
<dbReference type="STRING" id="995062.SAMN04489718_1142"/>
<dbReference type="Gene3D" id="3.30.1310.20">
    <property type="entry name" value="PRTase-like"/>
    <property type="match status" value="1"/>
</dbReference>
<organism evidence="2 3">
    <name type="scientific">Actinopolyspora saharensis</name>
    <dbReference type="NCBI Taxonomy" id="995062"/>
    <lineage>
        <taxon>Bacteria</taxon>
        <taxon>Bacillati</taxon>
        <taxon>Actinomycetota</taxon>
        <taxon>Actinomycetes</taxon>
        <taxon>Actinopolysporales</taxon>
        <taxon>Actinopolysporaceae</taxon>
        <taxon>Actinopolyspora</taxon>
    </lineage>
</organism>
<dbReference type="InterPro" id="IPR000836">
    <property type="entry name" value="PRTase_dom"/>
</dbReference>